<feature type="compositionally biased region" description="Polar residues" evidence="1">
    <location>
        <begin position="127"/>
        <end position="180"/>
    </location>
</feature>
<feature type="region of interest" description="Disordered" evidence="1">
    <location>
        <begin position="102"/>
        <end position="180"/>
    </location>
</feature>
<protein>
    <submittedName>
        <fullName evidence="2">Helix-turn-helix domain-containing protein</fullName>
    </submittedName>
</protein>
<reference evidence="2 3" key="1">
    <citation type="submission" date="2020-08" db="EMBL/GenBank/DDBJ databases">
        <title>Genome public.</title>
        <authorList>
            <person name="Liu C."/>
            <person name="Sun Q."/>
        </authorList>
    </citation>
    <scope>NUCLEOTIDE SEQUENCE [LARGE SCALE GENOMIC DNA]</scope>
    <source>
        <strain evidence="2 3">NSJ-6</strain>
    </source>
</reference>
<keyword evidence="3" id="KW-1185">Reference proteome</keyword>
<accession>A0ABR7DBG2</accession>
<evidence type="ECO:0000256" key="1">
    <source>
        <dbReference type="SAM" id="MobiDB-lite"/>
    </source>
</evidence>
<gene>
    <name evidence="2" type="ORF">H8S20_07490</name>
</gene>
<dbReference type="InterPro" id="IPR036388">
    <property type="entry name" value="WH-like_DNA-bd_sf"/>
</dbReference>
<dbReference type="Proteomes" id="UP000596929">
    <property type="component" value="Unassembled WGS sequence"/>
</dbReference>
<dbReference type="RefSeq" id="WP_186859698.1">
    <property type="nucleotide sequence ID" value="NZ_JACOOO010000013.1"/>
</dbReference>
<evidence type="ECO:0000313" key="3">
    <source>
        <dbReference type="Proteomes" id="UP000596929"/>
    </source>
</evidence>
<dbReference type="Gene3D" id="1.10.10.10">
    <property type="entry name" value="Winged helix-like DNA-binding domain superfamily/Winged helix DNA-binding domain"/>
    <property type="match status" value="1"/>
</dbReference>
<name>A0ABR7DBG2_9CLOT</name>
<comment type="caution">
    <text evidence="2">The sequence shown here is derived from an EMBL/GenBank/DDBJ whole genome shotgun (WGS) entry which is preliminary data.</text>
</comment>
<sequence>MSNSGFTIIDNNILRDNDLNIYEKYFLVALKSFDHRGIGEVYPTYETLMSLIGTTKRNTVANLIRSLRDKNYIIVMKKNRVNCYKFIKDYLVVNTNADKRINSNNLKDTTTSNQRDTSNRNLRDTSVDNNASNSNPEDTTTSNQRDTSNSNLRDTSVDKNVSNSNPEDTTTSNLKDTSNSIQGDTLKIKDKNTKEKYINIFNTWNDIDIYNEDKLTMQIANSITIALRKHTKEEIITAIKNYKEIYYSDFYYDYTWSLQTFLTRQNALKKFTEDGDVWTSYKATKNKPQKEKFNLSDLID</sequence>
<dbReference type="Pfam" id="PF13730">
    <property type="entry name" value="HTH_36"/>
    <property type="match status" value="1"/>
</dbReference>
<organism evidence="2 3">
    <name type="scientific">Clostridium hominis</name>
    <dbReference type="NCBI Taxonomy" id="2763036"/>
    <lineage>
        <taxon>Bacteria</taxon>
        <taxon>Bacillati</taxon>
        <taxon>Bacillota</taxon>
        <taxon>Clostridia</taxon>
        <taxon>Eubacteriales</taxon>
        <taxon>Clostridiaceae</taxon>
        <taxon>Clostridium</taxon>
    </lineage>
</organism>
<evidence type="ECO:0000313" key="2">
    <source>
        <dbReference type="EMBL" id="MBC5628729.1"/>
    </source>
</evidence>
<feature type="compositionally biased region" description="Basic and acidic residues" evidence="1">
    <location>
        <begin position="117"/>
        <end position="126"/>
    </location>
</feature>
<feature type="compositionally biased region" description="Polar residues" evidence="1">
    <location>
        <begin position="102"/>
        <end position="116"/>
    </location>
</feature>
<proteinExistence type="predicted"/>
<dbReference type="EMBL" id="JACOOO010000013">
    <property type="protein sequence ID" value="MBC5628729.1"/>
    <property type="molecule type" value="Genomic_DNA"/>
</dbReference>